<evidence type="ECO:0000313" key="2">
    <source>
        <dbReference type="Proteomes" id="UP000000311"/>
    </source>
</evidence>
<sequence length="44" mass="4962">MNRVSSALREAHVPNYDRSLKDMSTLSSHAATMSMHSTYSEAQY</sequence>
<accession>E2B220</accession>
<keyword evidence="2" id="KW-1185">Reference proteome</keyword>
<organism evidence="2">
    <name type="scientific">Camponotus floridanus</name>
    <name type="common">Florida carpenter ant</name>
    <dbReference type="NCBI Taxonomy" id="104421"/>
    <lineage>
        <taxon>Eukaryota</taxon>
        <taxon>Metazoa</taxon>
        <taxon>Ecdysozoa</taxon>
        <taxon>Arthropoda</taxon>
        <taxon>Hexapoda</taxon>
        <taxon>Insecta</taxon>
        <taxon>Pterygota</taxon>
        <taxon>Neoptera</taxon>
        <taxon>Endopterygota</taxon>
        <taxon>Hymenoptera</taxon>
        <taxon>Apocrita</taxon>
        <taxon>Aculeata</taxon>
        <taxon>Formicoidea</taxon>
        <taxon>Formicidae</taxon>
        <taxon>Formicinae</taxon>
        <taxon>Camponotus</taxon>
    </lineage>
</organism>
<name>E2B220_CAMFO</name>
<dbReference type="Proteomes" id="UP000000311">
    <property type="component" value="Unassembled WGS sequence"/>
</dbReference>
<dbReference type="EMBL" id="GL445031">
    <property type="protein sequence ID" value="EFN60276.1"/>
    <property type="molecule type" value="Genomic_DNA"/>
</dbReference>
<dbReference type="InParanoid" id="E2B220"/>
<reference evidence="1 2" key="1">
    <citation type="journal article" date="2010" name="Science">
        <title>Genomic comparison of the ants Camponotus floridanus and Harpegnathos saltator.</title>
        <authorList>
            <person name="Bonasio R."/>
            <person name="Zhang G."/>
            <person name="Ye C."/>
            <person name="Mutti N.S."/>
            <person name="Fang X."/>
            <person name="Qin N."/>
            <person name="Donahue G."/>
            <person name="Yang P."/>
            <person name="Li Q."/>
            <person name="Li C."/>
            <person name="Zhang P."/>
            <person name="Huang Z."/>
            <person name="Berger S.L."/>
            <person name="Reinberg D."/>
            <person name="Wang J."/>
            <person name="Liebig J."/>
        </authorList>
    </citation>
    <scope>NUCLEOTIDE SEQUENCE [LARGE SCALE GENOMIC DNA]</scope>
    <source>
        <strain evidence="2">C129</strain>
    </source>
</reference>
<dbReference type="AlphaFoldDB" id="E2B220"/>
<gene>
    <name evidence="1" type="ORF">EAG_04355</name>
</gene>
<proteinExistence type="predicted"/>
<evidence type="ECO:0000313" key="1">
    <source>
        <dbReference type="EMBL" id="EFN60276.1"/>
    </source>
</evidence>
<protein>
    <submittedName>
        <fullName evidence="1">Uncharacterized protein</fullName>
    </submittedName>
</protein>